<gene>
    <name evidence="2" type="ORF">GGI19_003964</name>
</gene>
<proteinExistence type="predicted"/>
<feature type="chain" id="PRO_5040891194" evidence="1">
    <location>
        <begin position="24"/>
        <end position="140"/>
    </location>
</feature>
<protein>
    <submittedName>
        <fullName evidence="2">Uncharacterized protein</fullName>
    </submittedName>
</protein>
<sequence>MIAFTISTFTLAAIYATAVTAAALPHQPADTHLEARDVLAGSRAVLTKRCGGCGGCGSWGGCGCGGYGGGFGGGFGGYGGIGGIGGYGGYGFPFVSSFTNDFDRCSSCANFNENTLYANNVNANAASDNIHACNNANIIA</sequence>
<keyword evidence="3" id="KW-1185">Reference proteome</keyword>
<dbReference type="Proteomes" id="UP001140011">
    <property type="component" value="Unassembled WGS sequence"/>
</dbReference>
<dbReference type="AlphaFoldDB" id="A0A9W8GX58"/>
<accession>A0A9W8GX58</accession>
<keyword evidence="1" id="KW-0732">Signal</keyword>
<feature type="signal peptide" evidence="1">
    <location>
        <begin position="1"/>
        <end position="23"/>
    </location>
</feature>
<name>A0A9W8GX58_9FUNG</name>
<organism evidence="2 3">
    <name type="scientific">Coemansia pectinata</name>
    <dbReference type="NCBI Taxonomy" id="1052879"/>
    <lineage>
        <taxon>Eukaryota</taxon>
        <taxon>Fungi</taxon>
        <taxon>Fungi incertae sedis</taxon>
        <taxon>Zoopagomycota</taxon>
        <taxon>Kickxellomycotina</taxon>
        <taxon>Kickxellomycetes</taxon>
        <taxon>Kickxellales</taxon>
        <taxon>Kickxellaceae</taxon>
        <taxon>Coemansia</taxon>
    </lineage>
</organism>
<evidence type="ECO:0000313" key="3">
    <source>
        <dbReference type="Proteomes" id="UP001140011"/>
    </source>
</evidence>
<dbReference type="EMBL" id="JANBUH010000306">
    <property type="protein sequence ID" value="KAJ2752241.1"/>
    <property type="molecule type" value="Genomic_DNA"/>
</dbReference>
<evidence type="ECO:0000313" key="2">
    <source>
        <dbReference type="EMBL" id="KAJ2752241.1"/>
    </source>
</evidence>
<evidence type="ECO:0000256" key="1">
    <source>
        <dbReference type="SAM" id="SignalP"/>
    </source>
</evidence>
<reference evidence="2" key="1">
    <citation type="submission" date="2022-07" db="EMBL/GenBank/DDBJ databases">
        <title>Phylogenomic reconstructions and comparative analyses of Kickxellomycotina fungi.</title>
        <authorList>
            <person name="Reynolds N.K."/>
            <person name="Stajich J.E."/>
            <person name="Barry K."/>
            <person name="Grigoriev I.V."/>
            <person name="Crous P."/>
            <person name="Smith M.E."/>
        </authorList>
    </citation>
    <scope>NUCLEOTIDE SEQUENCE</scope>
    <source>
        <strain evidence="2">BCRC 34297</strain>
    </source>
</reference>
<comment type="caution">
    <text evidence="2">The sequence shown here is derived from an EMBL/GenBank/DDBJ whole genome shotgun (WGS) entry which is preliminary data.</text>
</comment>